<dbReference type="Gene3D" id="3.40.50.360">
    <property type="match status" value="1"/>
</dbReference>
<dbReference type="OrthoDB" id="5736081at2"/>
<accession>F8DYE7</accession>
<dbReference type="InterPro" id="IPR003680">
    <property type="entry name" value="Flavodoxin_fold"/>
</dbReference>
<proteinExistence type="predicted"/>
<evidence type="ECO:0000313" key="2">
    <source>
        <dbReference type="EMBL" id="AEI08840.1"/>
    </source>
</evidence>
<dbReference type="EMBL" id="CP002857">
    <property type="protein sequence ID" value="AEI08840.1"/>
    <property type="molecule type" value="Genomic_DNA"/>
</dbReference>
<feature type="domain" description="Flavodoxin-like fold" evidence="1">
    <location>
        <begin position="3"/>
        <end position="100"/>
    </location>
</feature>
<keyword evidence="3" id="KW-1185">Reference proteome</keyword>
<evidence type="ECO:0000259" key="1">
    <source>
        <dbReference type="Pfam" id="PF02525"/>
    </source>
</evidence>
<dbReference type="KEGG" id="crd:CRES_0477"/>
<name>F8DYE7_CORRG</name>
<dbReference type="eggNOG" id="COG0655">
    <property type="taxonomic scope" value="Bacteria"/>
</dbReference>
<dbReference type="Proteomes" id="UP000000492">
    <property type="component" value="Chromosome"/>
</dbReference>
<gene>
    <name evidence="2" type="ordered locus">CRES_0477</name>
</gene>
<reference evidence="2 3" key="1">
    <citation type="journal article" date="2012" name="BMC Genomics">
        <title>Complete genome sequence, lifestyle, and multi-drug resistance of the human pathogen Corynebacterium resistens DSM 45100 isolated from blood samples of a leukemia patient.</title>
        <authorList>
            <person name="Schroder J."/>
            <person name="Maus I."/>
            <person name="Meyer K."/>
            <person name="Wordemann S."/>
            <person name="Blom J."/>
            <person name="Jaenicke S."/>
            <person name="Schneider J."/>
            <person name="Trost E."/>
            <person name="Tauch A."/>
        </authorList>
    </citation>
    <scope>NUCLEOTIDE SEQUENCE [LARGE SCALE GENOMIC DNA]</scope>
    <source>
        <strain evidence="3">DSM 45100 / JCM 12819 / CCUG 50093 / GTC 2026 / SICGH 158</strain>
    </source>
</reference>
<dbReference type="STRING" id="662755.CRES_0477"/>
<dbReference type="InterPro" id="IPR029039">
    <property type="entry name" value="Flavoprotein-like_sf"/>
</dbReference>
<organism evidence="2 3">
    <name type="scientific">Corynebacterium resistens (strain DSM 45100 / JCM 12819 / GTC 2026 / SICGH 158)</name>
    <dbReference type="NCBI Taxonomy" id="662755"/>
    <lineage>
        <taxon>Bacteria</taxon>
        <taxon>Bacillati</taxon>
        <taxon>Actinomycetota</taxon>
        <taxon>Actinomycetes</taxon>
        <taxon>Mycobacteriales</taxon>
        <taxon>Corynebacteriaceae</taxon>
        <taxon>Corynebacterium</taxon>
    </lineage>
</organism>
<evidence type="ECO:0000313" key="3">
    <source>
        <dbReference type="Proteomes" id="UP000000492"/>
    </source>
</evidence>
<dbReference type="AlphaFoldDB" id="F8DYE7"/>
<dbReference type="GO" id="GO:0016491">
    <property type="term" value="F:oxidoreductase activity"/>
    <property type="evidence" value="ECO:0007669"/>
    <property type="project" value="InterPro"/>
</dbReference>
<dbReference type="SUPFAM" id="SSF52218">
    <property type="entry name" value="Flavoproteins"/>
    <property type="match status" value="1"/>
</dbReference>
<dbReference type="RefSeq" id="WP_013887865.1">
    <property type="nucleotide sequence ID" value="NC_015673.1"/>
</dbReference>
<protein>
    <recommendedName>
        <fullName evidence="1">Flavodoxin-like fold domain-containing protein</fullName>
    </recommendedName>
</protein>
<sequence length="168" mass="17720">MTTVLIVHHSPSPVTAALSSFVIDAARSAAKEANQALGLEGDNVVKVVERHPLDPEFSAGQLAEELSAADAVIFGTTANFGYISGALKHYFDSTFVAARENTAGTPVSWWIRGGYDTTGAAKAMRALTTGFEMRVAADPVEFTGEWEPHQDALKIMAQAVVGEALGPS</sequence>
<dbReference type="Pfam" id="PF02525">
    <property type="entry name" value="Flavodoxin_2"/>
    <property type="match status" value="1"/>
</dbReference>
<dbReference type="HOGENOM" id="CLU_141001_1_0_11"/>